<evidence type="ECO:0000313" key="5">
    <source>
        <dbReference type="EMBL" id="GEJ57392.1"/>
    </source>
</evidence>
<evidence type="ECO:0000313" key="6">
    <source>
        <dbReference type="Proteomes" id="UP000503640"/>
    </source>
</evidence>
<dbReference type="EC" id="3.1.3.48" evidence="2"/>
<keyword evidence="6" id="KW-1185">Reference proteome</keyword>
<organism evidence="5 6">
    <name type="scientific">Anaeromyxobacter diazotrophicus</name>
    <dbReference type="NCBI Taxonomy" id="2590199"/>
    <lineage>
        <taxon>Bacteria</taxon>
        <taxon>Pseudomonadati</taxon>
        <taxon>Myxococcota</taxon>
        <taxon>Myxococcia</taxon>
        <taxon>Myxococcales</taxon>
        <taxon>Cystobacterineae</taxon>
        <taxon>Anaeromyxobacteraceae</taxon>
        <taxon>Anaeromyxobacter</taxon>
    </lineage>
</organism>
<dbReference type="PIRSF" id="PIRSF016557">
    <property type="entry name" value="Caps_synth_CpsB"/>
    <property type="match status" value="1"/>
</dbReference>
<dbReference type="AlphaFoldDB" id="A0A7I9VLV4"/>
<keyword evidence="3" id="KW-0378">Hydrolase</keyword>
<dbReference type="Gene3D" id="3.20.20.140">
    <property type="entry name" value="Metal-dependent hydrolases"/>
    <property type="match status" value="1"/>
</dbReference>
<dbReference type="EMBL" id="BJTG01000004">
    <property type="protein sequence ID" value="GEJ57392.1"/>
    <property type="molecule type" value="Genomic_DNA"/>
</dbReference>
<dbReference type="PANTHER" id="PTHR39181">
    <property type="entry name" value="TYROSINE-PROTEIN PHOSPHATASE YWQE"/>
    <property type="match status" value="1"/>
</dbReference>
<accession>A0A7I9VLV4</accession>
<proteinExistence type="inferred from homology"/>
<evidence type="ECO:0000256" key="2">
    <source>
        <dbReference type="ARBA" id="ARBA00013064"/>
    </source>
</evidence>
<sequence length="241" mass="25591">MGLVDLHCHLLWDLDDGCRTAEETLEAARALSAVGYAEIAATPHVQARYSGGDERLVAARLAEARALLLREGVEIALHGGGENVLDEAYLERAGRGEGRPLGGHPRWALVEVPFQADVPDLAALVARALATGTAPILAHPERCVAFMQPGRAAEVVRLGGALQLNLGALTGRHGRVAQAFAERFLGEGLYAVAGTDLHAPEAADEWVGEALEALAVRAGARELRRLCELNPRRVLAGEELT</sequence>
<gene>
    <name evidence="5" type="primary">cps4C</name>
    <name evidence="5" type="ORF">AMYX_21330</name>
</gene>
<evidence type="ECO:0000256" key="3">
    <source>
        <dbReference type="ARBA" id="ARBA00022801"/>
    </source>
</evidence>
<name>A0A7I9VLV4_9BACT</name>
<dbReference type="Pfam" id="PF19567">
    <property type="entry name" value="CpsB_CapC"/>
    <property type="match status" value="1"/>
</dbReference>
<reference evidence="6" key="1">
    <citation type="journal article" date="2020" name="Appl. Environ. Microbiol.">
        <title>Diazotrophic Anaeromyxobacter Isolates from Soils.</title>
        <authorList>
            <person name="Masuda Y."/>
            <person name="Yamanaka H."/>
            <person name="Xu Z.X."/>
            <person name="Shiratori Y."/>
            <person name="Aono T."/>
            <person name="Amachi S."/>
            <person name="Senoo K."/>
            <person name="Itoh H."/>
        </authorList>
    </citation>
    <scope>NUCLEOTIDE SEQUENCE [LARGE SCALE GENOMIC DNA]</scope>
    <source>
        <strain evidence="6">R267</strain>
    </source>
</reference>
<dbReference type="RefSeq" id="WP_176064854.1">
    <property type="nucleotide sequence ID" value="NZ_BJTG01000004.1"/>
</dbReference>
<evidence type="ECO:0000256" key="4">
    <source>
        <dbReference type="ARBA" id="ARBA00051722"/>
    </source>
</evidence>
<protein>
    <recommendedName>
        <fullName evidence="2">protein-tyrosine-phosphatase</fullName>
        <ecNumber evidence="2">3.1.3.48</ecNumber>
    </recommendedName>
</protein>
<dbReference type="PANTHER" id="PTHR39181:SF1">
    <property type="entry name" value="TYROSINE-PROTEIN PHOSPHATASE YWQE"/>
    <property type="match status" value="1"/>
</dbReference>
<dbReference type="InterPro" id="IPR016195">
    <property type="entry name" value="Pol/histidinol_Pase-like"/>
</dbReference>
<comment type="catalytic activity">
    <reaction evidence="4">
        <text>O-phospho-L-tyrosyl-[protein] + H2O = L-tyrosyl-[protein] + phosphate</text>
        <dbReference type="Rhea" id="RHEA:10684"/>
        <dbReference type="Rhea" id="RHEA-COMP:10136"/>
        <dbReference type="Rhea" id="RHEA-COMP:20101"/>
        <dbReference type="ChEBI" id="CHEBI:15377"/>
        <dbReference type="ChEBI" id="CHEBI:43474"/>
        <dbReference type="ChEBI" id="CHEBI:46858"/>
        <dbReference type="ChEBI" id="CHEBI:61978"/>
        <dbReference type="EC" id="3.1.3.48"/>
    </reaction>
</comment>
<dbReference type="GO" id="GO:0004725">
    <property type="term" value="F:protein tyrosine phosphatase activity"/>
    <property type="evidence" value="ECO:0007669"/>
    <property type="project" value="UniProtKB-EC"/>
</dbReference>
<dbReference type="SUPFAM" id="SSF89550">
    <property type="entry name" value="PHP domain-like"/>
    <property type="match status" value="1"/>
</dbReference>
<comment type="similarity">
    <text evidence="1">Belongs to the metallo-dependent hydrolases superfamily. CpsB/CapC family.</text>
</comment>
<evidence type="ECO:0000256" key="1">
    <source>
        <dbReference type="ARBA" id="ARBA00005750"/>
    </source>
</evidence>
<dbReference type="Proteomes" id="UP000503640">
    <property type="component" value="Unassembled WGS sequence"/>
</dbReference>
<dbReference type="InterPro" id="IPR016667">
    <property type="entry name" value="Caps_polysacc_synth_CpsB/CapC"/>
</dbReference>
<dbReference type="GO" id="GO:0030145">
    <property type="term" value="F:manganese ion binding"/>
    <property type="evidence" value="ECO:0007669"/>
    <property type="project" value="InterPro"/>
</dbReference>
<comment type="caution">
    <text evidence="5">The sequence shown here is derived from an EMBL/GenBank/DDBJ whole genome shotgun (WGS) entry which is preliminary data.</text>
</comment>